<name>A0A3A5MKZ1_9MICO</name>
<evidence type="ECO:0000256" key="1">
    <source>
        <dbReference type="SAM" id="MobiDB-lite"/>
    </source>
</evidence>
<feature type="compositionally biased region" description="Basic and acidic residues" evidence="1">
    <location>
        <begin position="165"/>
        <end position="181"/>
    </location>
</feature>
<evidence type="ECO:0008006" key="4">
    <source>
        <dbReference type="Google" id="ProtNLM"/>
    </source>
</evidence>
<reference evidence="2 3" key="1">
    <citation type="submission" date="2018-09" db="EMBL/GenBank/DDBJ databases">
        <title>Novel species of Cryobacterium.</title>
        <authorList>
            <person name="Liu Q."/>
            <person name="Xin Y.-H."/>
        </authorList>
    </citation>
    <scope>NUCLEOTIDE SEQUENCE [LARGE SCALE GENOMIC DNA]</scope>
    <source>
        <strain evidence="2 3">Hh39</strain>
    </source>
</reference>
<dbReference type="AlphaFoldDB" id="A0A3A5MKZ1"/>
<dbReference type="Proteomes" id="UP000272015">
    <property type="component" value="Unassembled WGS sequence"/>
</dbReference>
<proteinExistence type="predicted"/>
<comment type="caution">
    <text evidence="2">The sequence shown here is derived from an EMBL/GenBank/DDBJ whole genome shotgun (WGS) entry which is preliminary data.</text>
</comment>
<feature type="compositionally biased region" description="Basic and acidic residues" evidence="1">
    <location>
        <begin position="38"/>
        <end position="62"/>
    </location>
</feature>
<feature type="region of interest" description="Disordered" evidence="1">
    <location>
        <begin position="38"/>
        <end position="72"/>
    </location>
</feature>
<accession>A0A3A5MKZ1</accession>
<evidence type="ECO:0000313" key="3">
    <source>
        <dbReference type="Proteomes" id="UP000272015"/>
    </source>
</evidence>
<evidence type="ECO:0000313" key="2">
    <source>
        <dbReference type="EMBL" id="RJT90042.1"/>
    </source>
</evidence>
<feature type="compositionally biased region" description="Basic and acidic residues" evidence="1">
    <location>
        <begin position="194"/>
        <end position="240"/>
    </location>
</feature>
<sequence>MAEETDGVGETFDDSLRIALTIASQFGERIARLREQLARQREAGASQEARELEARFEAERGAARASLAPVDQPEWWNQATPDDIAGVHETATAWRDFDDVARDAGDTIKHEVQERYGIDIDAPGADPAAVAAALRDAERDRADAATERQRAGDDLTASQLLFANADRHEREAKEAADRDWNTSDLEGIDSTDLNTRDEERKQASEATDQARVERGSGELEYDSSERRERFAASLEGKADQKTINARILADGENAKHPREAVMSQSGKAAKPRRSGKSSVQQRDRGGLSR</sequence>
<keyword evidence="3" id="KW-1185">Reference proteome</keyword>
<feature type="region of interest" description="Disordered" evidence="1">
    <location>
        <begin position="130"/>
        <end position="289"/>
    </location>
</feature>
<dbReference type="EMBL" id="QZVS01000065">
    <property type="protein sequence ID" value="RJT90042.1"/>
    <property type="molecule type" value="Genomic_DNA"/>
</dbReference>
<organism evidence="2 3">
    <name type="scientific">Cryobacterium melibiosiphilum</name>
    <dbReference type="NCBI Taxonomy" id="995039"/>
    <lineage>
        <taxon>Bacteria</taxon>
        <taxon>Bacillati</taxon>
        <taxon>Actinomycetota</taxon>
        <taxon>Actinomycetes</taxon>
        <taxon>Micrococcales</taxon>
        <taxon>Microbacteriaceae</taxon>
        <taxon>Cryobacterium</taxon>
    </lineage>
</organism>
<gene>
    <name evidence="2" type="ORF">D6T64_05075</name>
</gene>
<protein>
    <recommendedName>
        <fullName evidence="4">Colicin import membrane protein</fullName>
    </recommendedName>
</protein>
<dbReference type="RefSeq" id="WP_119972612.1">
    <property type="nucleotide sequence ID" value="NZ_QZVS01000065.1"/>
</dbReference>
<feature type="compositionally biased region" description="Basic and acidic residues" evidence="1">
    <location>
        <begin position="135"/>
        <end position="153"/>
    </location>
</feature>